<evidence type="ECO:0000256" key="1">
    <source>
        <dbReference type="SAM" id="MobiDB-lite"/>
    </source>
</evidence>
<feature type="compositionally biased region" description="Basic and acidic residues" evidence="1">
    <location>
        <begin position="232"/>
        <end position="244"/>
    </location>
</feature>
<evidence type="ECO:0000256" key="2">
    <source>
        <dbReference type="SAM" id="SignalP"/>
    </source>
</evidence>
<gene>
    <name evidence="3" type="ORF">AMON00008_LOCUS40047</name>
</gene>
<feature type="region of interest" description="Disordered" evidence="1">
    <location>
        <begin position="261"/>
        <end position="283"/>
    </location>
</feature>
<dbReference type="AlphaFoldDB" id="A0A7S4RVB6"/>
<feature type="region of interest" description="Disordered" evidence="1">
    <location>
        <begin position="24"/>
        <end position="55"/>
    </location>
</feature>
<feature type="chain" id="PRO_5031370782" evidence="2">
    <location>
        <begin position="19"/>
        <end position="283"/>
    </location>
</feature>
<feature type="region of interest" description="Disordered" evidence="1">
    <location>
        <begin position="167"/>
        <end position="245"/>
    </location>
</feature>
<dbReference type="EMBL" id="HBNR01056956">
    <property type="protein sequence ID" value="CAE4624110.1"/>
    <property type="molecule type" value="Transcribed_RNA"/>
</dbReference>
<proteinExistence type="predicted"/>
<feature type="compositionally biased region" description="Acidic residues" evidence="1">
    <location>
        <begin position="221"/>
        <end position="231"/>
    </location>
</feature>
<evidence type="ECO:0000313" key="3">
    <source>
        <dbReference type="EMBL" id="CAE4624110.1"/>
    </source>
</evidence>
<feature type="compositionally biased region" description="Basic and acidic residues" evidence="1">
    <location>
        <begin position="184"/>
        <end position="206"/>
    </location>
</feature>
<feature type="signal peptide" evidence="2">
    <location>
        <begin position="1"/>
        <end position="18"/>
    </location>
</feature>
<reference evidence="3" key="1">
    <citation type="submission" date="2021-01" db="EMBL/GenBank/DDBJ databases">
        <authorList>
            <person name="Corre E."/>
            <person name="Pelletier E."/>
            <person name="Niang G."/>
            <person name="Scheremetjew M."/>
            <person name="Finn R."/>
            <person name="Kale V."/>
            <person name="Holt S."/>
            <person name="Cochrane G."/>
            <person name="Meng A."/>
            <person name="Brown T."/>
            <person name="Cohen L."/>
        </authorList>
    </citation>
    <scope>NUCLEOTIDE SEQUENCE</scope>
    <source>
        <strain evidence="3">CCMP3105</strain>
    </source>
</reference>
<sequence>MAVLRLLVCSLLVLLSLATRTSVRKGHAARSARQPEGGDEYEYGDRESEVSHGDASDFSVHQFLVDDDARDGSSSTDGDRSIATEMARQRAYAAADHFNSEDTPDNSDSFAQTRKATKARATQRSSSKHKRQFPESGDQYEYGDRESRVSQGDAADYSIHQFLVDDDARDGASSTAEVGASESVARDKALAADDHFNSEDTPDHSDSFAQLRGKSRKAEQTPDDEGEDEFEYGDRERQVSRGDAADFSVAGQLGLLCADRTQGAQGGGAEGEERVQGEAGARG</sequence>
<feature type="compositionally biased region" description="Basic and acidic residues" evidence="1">
    <location>
        <begin position="43"/>
        <end position="55"/>
    </location>
</feature>
<feature type="region of interest" description="Disordered" evidence="1">
    <location>
        <begin position="118"/>
        <end position="154"/>
    </location>
</feature>
<accession>A0A7S4RVB6</accession>
<organism evidence="3">
    <name type="scientific">Alexandrium monilatum</name>
    <dbReference type="NCBI Taxonomy" id="311494"/>
    <lineage>
        <taxon>Eukaryota</taxon>
        <taxon>Sar</taxon>
        <taxon>Alveolata</taxon>
        <taxon>Dinophyceae</taxon>
        <taxon>Gonyaulacales</taxon>
        <taxon>Pyrocystaceae</taxon>
        <taxon>Alexandrium</taxon>
    </lineage>
</organism>
<keyword evidence="2" id="KW-0732">Signal</keyword>
<name>A0A7S4RVB6_9DINO</name>
<protein>
    <submittedName>
        <fullName evidence="3">Uncharacterized protein</fullName>
    </submittedName>
</protein>